<name>A0A2R4QF45_9PEZI</name>
<dbReference type="InterPro" id="IPR050121">
    <property type="entry name" value="Cytochrome_P450_monoxygenase"/>
</dbReference>
<evidence type="ECO:0000256" key="1">
    <source>
        <dbReference type="ARBA" id="ARBA00001971"/>
    </source>
</evidence>
<keyword evidence="6" id="KW-0479">Metal-binding</keyword>
<dbReference type="AlphaFoldDB" id="A0A2R4QF45"/>
<evidence type="ECO:0000256" key="2">
    <source>
        <dbReference type="ARBA" id="ARBA00004370"/>
    </source>
</evidence>
<dbReference type="Pfam" id="PF00067">
    <property type="entry name" value="p450"/>
    <property type="match status" value="1"/>
</dbReference>
<dbReference type="PANTHER" id="PTHR24305">
    <property type="entry name" value="CYTOCHROME P450"/>
    <property type="match status" value="1"/>
</dbReference>
<evidence type="ECO:0000256" key="6">
    <source>
        <dbReference type="ARBA" id="ARBA00022723"/>
    </source>
</evidence>
<dbReference type="GO" id="GO:0016020">
    <property type="term" value="C:membrane"/>
    <property type="evidence" value="ECO:0007669"/>
    <property type="project" value="UniProtKB-SubCell"/>
</dbReference>
<sequence>MFQVVLGGASALFAHHVFFIHGEWHLSVHHIVLAHVFVALYLFYFSNQNHDTLGRAISCACLAIIGYLGTLLGSMSIYRLFFHKVSHFPGPRLASITKFWHIYQIRDSKNYLFQRRLHENSAIFTRDEFEHKERRKVWTQSLSTKAMDSLRPRIAQQAESPYRCIKGYGDQPVDVDEVMSWFSFDAMGEVVFGEDFNLMDSRTMHPAILHRDRALAVLGPISDAIWIARLAFSFIPFYGRVKDWFRMVAFCDERMRARMEVGIVLHRGPKEGKPDMASWFIEEHQRLASSMNSRARSLLLSGTATSAVVAGSDTTRASLIATWWYLSKYPEHADRVYMEIRDVNIRDANILATLPHLNGVINEVLRLVPPAMTGGGRITGPDGLLIDNTLIPPFTKVTAPKYVIMRSTKLRIH</sequence>
<comment type="similarity">
    <text evidence="3">Belongs to the cytochrome P450 family.</text>
</comment>
<evidence type="ECO:0000256" key="7">
    <source>
        <dbReference type="ARBA" id="ARBA00022989"/>
    </source>
</evidence>
<keyword evidence="5 12" id="KW-0812">Transmembrane</keyword>
<protein>
    <submittedName>
        <fullName evidence="13">Cytochrome P450 monooxygenase-like protein</fullName>
    </submittedName>
</protein>
<keyword evidence="11 12" id="KW-0472">Membrane</keyword>
<dbReference type="PANTHER" id="PTHR24305:SF112">
    <property type="entry name" value="L-ORNITHINE-N5-MONOOXYGENASE (EUROFUNG)"/>
    <property type="match status" value="1"/>
</dbReference>
<dbReference type="GO" id="GO:0005506">
    <property type="term" value="F:iron ion binding"/>
    <property type="evidence" value="ECO:0007669"/>
    <property type="project" value="InterPro"/>
</dbReference>
<evidence type="ECO:0000256" key="4">
    <source>
        <dbReference type="ARBA" id="ARBA00022617"/>
    </source>
</evidence>
<evidence type="ECO:0000256" key="8">
    <source>
        <dbReference type="ARBA" id="ARBA00023002"/>
    </source>
</evidence>
<dbReference type="GO" id="GO:0016705">
    <property type="term" value="F:oxidoreductase activity, acting on paired donors, with incorporation or reduction of molecular oxygen"/>
    <property type="evidence" value="ECO:0007669"/>
    <property type="project" value="InterPro"/>
</dbReference>
<keyword evidence="7 12" id="KW-1133">Transmembrane helix</keyword>
<organism evidence="13">
    <name type="scientific">Nodulisporium sp</name>
    <dbReference type="NCBI Taxonomy" id="1897413"/>
    <lineage>
        <taxon>Eukaryota</taxon>
        <taxon>Fungi</taxon>
        <taxon>Dikarya</taxon>
        <taxon>Ascomycota</taxon>
        <taxon>Pezizomycotina</taxon>
        <taxon>Sordariomycetes</taxon>
        <taxon>Xylariomycetidae</taxon>
        <taxon>Xylariales</taxon>
        <taxon>Xylariaceae</taxon>
        <taxon>Nodulisporium</taxon>
    </lineage>
</organism>
<keyword evidence="8" id="KW-0560">Oxidoreductase</keyword>
<keyword evidence="10 13" id="KW-0503">Monooxygenase</keyword>
<comment type="subcellular location">
    <subcellularLocation>
        <location evidence="2">Membrane</location>
    </subcellularLocation>
</comment>
<dbReference type="InterPro" id="IPR036396">
    <property type="entry name" value="Cyt_P450_sf"/>
</dbReference>
<dbReference type="SUPFAM" id="SSF48264">
    <property type="entry name" value="Cytochrome P450"/>
    <property type="match status" value="1"/>
</dbReference>
<accession>A0A2R4QF45</accession>
<dbReference type="EMBL" id="MG886384">
    <property type="protein sequence ID" value="AVY05503.1"/>
    <property type="molecule type" value="Genomic_DNA"/>
</dbReference>
<keyword evidence="4" id="KW-0349">Heme</keyword>
<evidence type="ECO:0000313" key="13">
    <source>
        <dbReference type="EMBL" id="AVY05503.1"/>
    </source>
</evidence>
<feature type="transmembrane region" description="Helical" evidence="12">
    <location>
        <begin position="24"/>
        <end position="44"/>
    </location>
</feature>
<dbReference type="Gene3D" id="1.10.630.10">
    <property type="entry name" value="Cytochrome P450"/>
    <property type="match status" value="1"/>
</dbReference>
<gene>
    <name evidence="13" type="primary">g3261</name>
</gene>
<dbReference type="GO" id="GO:0020037">
    <property type="term" value="F:heme binding"/>
    <property type="evidence" value="ECO:0007669"/>
    <property type="project" value="InterPro"/>
</dbReference>
<feature type="transmembrane region" description="Helical" evidence="12">
    <location>
        <begin position="56"/>
        <end position="81"/>
    </location>
</feature>
<dbReference type="GO" id="GO:0004497">
    <property type="term" value="F:monooxygenase activity"/>
    <property type="evidence" value="ECO:0007669"/>
    <property type="project" value="UniProtKB-KW"/>
</dbReference>
<evidence type="ECO:0000256" key="12">
    <source>
        <dbReference type="SAM" id="Phobius"/>
    </source>
</evidence>
<evidence type="ECO:0000256" key="5">
    <source>
        <dbReference type="ARBA" id="ARBA00022692"/>
    </source>
</evidence>
<proteinExistence type="inferred from homology"/>
<reference evidence="13" key="1">
    <citation type="submission" date="2018-02" db="EMBL/GenBank/DDBJ databases">
        <title>Biosynthetic Pathway for Furanosteroid Demethoxyviridin and Identification of an Unusual Pregnane Side-chain Cleavage.</title>
        <authorList>
            <person name="Wang G.-Q."/>
            <person name="Chen G.-D."/>
            <person name="Qin S.-Y."/>
            <person name="Hu D."/>
            <person name="Awakawa T."/>
            <person name="Li S.-Y."/>
            <person name="Lv J.-M."/>
            <person name="Wang C.-X."/>
            <person name="Yao X.-S."/>
            <person name="Abe I."/>
            <person name="Gao H."/>
        </authorList>
    </citation>
    <scope>NUCLEOTIDE SEQUENCE</scope>
    <source>
        <strain evidence="13">JNvid</strain>
    </source>
</reference>
<dbReference type="InterPro" id="IPR001128">
    <property type="entry name" value="Cyt_P450"/>
</dbReference>
<evidence type="ECO:0000256" key="3">
    <source>
        <dbReference type="ARBA" id="ARBA00010617"/>
    </source>
</evidence>
<comment type="cofactor">
    <cofactor evidence="1">
        <name>heme</name>
        <dbReference type="ChEBI" id="CHEBI:30413"/>
    </cofactor>
</comment>
<evidence type="ECO:0000256" key="9">
    <source>
        <dbReference type="ARBA" id="ARBA00023004"/>
    </source>
</evidence>
<keyword evidence="9" id="KW-0408">Iron</keyword>
<evidence type="ECO:0000256" key="11">
    <source>
        <dbReference type="ARBA" id="ARBA00023136"/>
    </source>
</evidence>
<evidence type="ECO:0000256" key="10">
    <source>
        <dbReference type="ARBA" id="ARBA00023033"/>
    </source>
</evidence>